<dbReference type="AlphaFoldDB" id="A0A415BRE6"/>
<organism evidence="3 4">
    <name type="scientific">Phocaeicola vulgatus</name>
    <name type="common">Bacteroides vulgatus</name>
    <dbReference type="NCBI Taxonomy" id="821"/>
    <lineage>
        <taxon>Bacteria</taxon>
        <taxon>Pseudomonadati</taxon>
        <taxon>Bacteroidota</taxon>
        <taxon>Bacteroidia</taxon>
        <taxon>Bacteroidales</taxon>
        <taxon>Bacteroidaceae</taxon>
        <taxon>Phocaeicola</taxon>
    </lineage>
</organism>
<keyword evidence="2" id="KW-0732">Signal</keyword>
<evidence type="ECO:0000313" key="3">
    <source>
        <dbReference type="EMBL" id="RHI90876.1"/>
    </source>
</evidence>
<dbReference type="EMBL" id="QRLF01000017">
    <property type="protein sequence ID" value="RHI90876.1"/>
    <property type="molecule type" value="Genomic_DNA"/>
</dbReference>
<dbReference type="Gene3D" id="2.60.120.220">
    <property type="entry name" value="Satellite virus coat domain"/>
    <property type="match status" value="3"/>
</dbReference>
<dbReference type="Proteomes" id="UP000285777">
    <property type="component" value="Unassembled WGS sequence"/>
</dbReference>
<name>A0A415BRE6_PHOVU</name>
<evidence type="ECO:0000256" key="2">
    <source>
        <dbReference type="SAM" id="SignalP"/>
    </source>
</evidence>
<dbReference type="RefSeq" id="WP_118291014.1">
    <property type="nucleotide sequence ID" value="NZ_QRLF01000017.1"/>
</dbReference>
<comment type="caution">
    <text evidence="3">The sequence shown here is derived from an EMBL/GenBank/DDBJ whole genome shotgun (WGS) entry which is preliminary data.</text>
</comment>
<feature type="chain" id="PRO_5019122920" description="Lipoprotein" evidence="2">
    <location>
        <begin position="28"/>
        <end position="935"/>
    </location>
</feature>
<feature type="signal peptide" evidence="2">
    <location>
        <begin position="1"/>
        <end position="27"/>
    </location>
</feature>
<proteinExistence type="predicted"/>
<feature type="compositionally biased region" description="Basic and acidic residues" evidence="1">
    <location>
        <begin position="507"/>
        <end position="522"/>
    </location>
</feature>
<evidence type="ECO:0000256" key="1">
    <source>
        <dbReference type="SAM" id="MobiDB-lite"/>
    </source>
</evidence>
<evidence type="ECO:0000313" key="4">
    <source>
        <dbReference type="Proteomes" id="UP000285777"/>
    </source>
</evidence>
<protein>
    <recommendedName>
        <fullName evidence="5">Lipoprotein</fullName>
    </recommendedName>
</protein>
<gene>
    <name evidence="3" type="ORF">DW150_11175</name>
</gene>
<dbReference type="PANTHER" id="PTHR24637:SF417">
    <property type="entry name" value="COL_CUTICLE_N DOMAIN-CONTAINING PROTEIN"/>
    <property type="match status" value="1"/>
</dbReference>
<dbReference type="PANTHER" id="PTHR24637">
    <property type="entry name" value="COLLAGEN"/>
    <property type="match status" value="1"/>
</dbReference>
<accession>A0A415BRE6</accession>
<evidence type="ECO:0008006" key="5">
    <source>
        <dbReference type="Google" id="ProtNLM"/>
    </source>
</evidence>
<sequence>MNTKKKCKIYVLSVLLCTFFFSCSSIDFELPQGPQGANGKSAYEIWKEEVETGHINWPSTQVDLADFLVYIKGEKGDKGKDGMSAYDQWKTLIAQGNVTNPHDPSLIWPSSKNTEADFWNFLSGRDGQSPHIGENGNWYIGNKDTEIKAIGKDGKDGINGKDGLSAYELWQQSVADGNINWPKNQTTMEHFFLYLKGKDGKNGITPHVGENGNWYIGNHDTNFPAQGQKGENGKDGASPYIGPNGNWWINTSDTKIKAQGEKGSDGLTPFIKDGYWWIGTSNTGIAVQGPKGEQGDKGADGLTPVIKNGNWWIGTTDTGIKAQGKKGEKGDDGVSPHIGNNGNWWIGTIDTGIKAQGEKGVNGASAYELWVNDVKNDKIKDKNNSAWSKDKITMADFYTYLSGTNGNNGKSAYELWKETVGTGNINDPKNPGQKWPSDKVSEYDFFNYLAGKDGINGSNGLSAHELWKNDLAKRCGTTDALTDHKNGGVWDCEKNTLNDFYDYLRGKDGKDGEDGKDGKPGEPGKPGTEVTIIKGIPNVIAQYSQSEYGEYVRTTDGGVLYKVYDETGQIAPKAQVKGMPGINAEKTYITNENGEFIVPKEDLPEIQDINLRWGTVKEVTLAGKAPQESAKNTYVPNRVRMRMVLRDNSNSLYDYQYLYFYIQRKVNPEDQWQNIPSYLPNSGSRNLDAYRVSDKNNPNSILSDKKLYSGQGSSSNNGGYYYYIYTYRFVQENPGKFKNNQSEYWDGSDVFYTVKAREPYYGETFQWNGVCLLAPYQMGPTLKTLKLKIISNGEAPSFSSAEGELDFSRIDFTRIYKSSTTRVVKENGMDYVEPIAYTEEEASKLKMAYITFRYTSTAGSQEASSSNNRSSAKVPTFKVFAPFLNSSIYIDNGNSSYFYRYYQGYLRKGKDEKTFIIENYNSSYELPEVQVIYEE</sequence>
<reference evidence="3 4" key="1">
    <citation type="submission" date="2018-08" db="EMBL/GenBank/DDBJ databases">
        <title>A genome reference for cultivated species of the human gut microbiota.</title>
        <authorList>
            <person name="Zou Y."/>
            <person name="Xue W."/>
            <person name="Luo G."/>
        </authorList>
    </citation>
    <scope>NUCLEOTIDE SEQUENCE [LARGE SCALE GENOMIC DNA]</scope>
    <source>
        <strain evidence="3 4">AM13-21</strain>
    </source>
</reference>
<feature type="region of interest" description="Disordered" evidence="1">
    <location>
        <begin position="507"/>
        <end position="528"/>
    </location>
</feature>
<dbReference type="PROSITE" id="PS51257">
    <property type="entry name" value="PROKAR_LIPOPROTEIN"/>
    <property type="match status" value="1"/>
</dbReference>